<dbReference type="EMBL" id="QTSX02005113">
    <property type="protein sequence ID" value="KAJ9060965.1"/>
    <property type="molecule type" value="Genomic_DNA"/>
</dbReference>
<protein>
    <submittedName>
        <fullName evidence="1">Uncharacterized protein</fullName>
    </submittedName>
</protein>
<comment type="caution">
    <text evidence="1">The sequence shown here is derived from an EMBL/GenBank/DDBJ whole genome shotgun (WGS) entry which is preliminary data.</text>
</comment>
<accession>A0ACC2SF85</accession>
<evidence type="ECO:0000313" key="2">
    <source>
        <dbReference type="Proteomes" id="UP001165960"/>
    </source>
</evidence>
<gene>
    <name evidence="1" type="ORF">DSO57_1025414</name>
</gene>
<evidence type="ECO:0000313" key="1">
    <source>
        <dbReference type="EMBL" id="KAJ9060965.1"/>
    </source>
</evidence>
<organism evidence="1 2">
    <name type="scientific">Entomophthora muscae</name>
    <dbReference type="NCBI Taxonomy" id="34485"/>
    <lineage>
        <taxon>Eukaryota</taxon>
        <taxon>Fungi</taxon>
        <taxon>Fungi incertae sedis</taxon>
        <taxon>Zoopagomycota</taxon>
        <taxon>Entomophthoromycotina</taxon>
        <taxon>Entomophthoromycetes</taxon>
        <taxon>Entomophthorales</taxon>
        <taxon>Entomophthoraceae</taxon>
        <taxon>Entomophthora</taxon>
    </lineage>
</organism>
<sequence length="530" mass="59087">MQILFFFLLAWAKVQDPCFLMATKGVVRYREAMACYTQFQLSKAVQYSTINALHKAVSLAINDEVDSQALHKKLNLFSQLSFSSEFQFQMGLVDIFNVQGMQYDAGCFSSFRFHSPLEVVVVEEQTPTIKVPRFLNHNPKLLDYWRILGIHPSDYIGKTIAFINSMPALQYLIEFSNARGLSHFNQALARAAFRDGKWKHISGEFANTSYYHSTETLEFEFSDGTTLVAPILVTAPSNFNDSASFYATCLTQQRSHTEIEPSFVMLFNQTKAALSISSFTGSFYWEKNMTSALLALSPAKELLLDLRDSSGDNVCGSYQLLNYLIPNTNQTHYKPTLKTKQNLERMMHPCRHSFISCKVAPFITKIFNCQKTFLPTNKNPFNPSDIAIVTNGLCSGACAILFHGLVDSNVSKIYFVGPSNMNPPISTSTISYPLHQLHADLKAPPQRPTYSSPLLSSQPLGETAPCHLISLSQSPQTIPSPTRNPSSSIPSPFTPQSSTPTLTPPSPSPSSDKTFNKGFQIPHIISTLQF</sequence>
<reference evidence="1" key="1">
    <citation type="submission" date="2022-04" db="EMBL/GenBank/DDBJ databases">
        <title>Genome of the entomopathogenic fungus Entomophthora muscae.</title>
        <authorList>
            <person name="Elya C."/>
            <person name="Lovett B.R."/>
            <person name="Lee E."/>
            <person name="Macias A.M."/>
            <person name="Hajek A.E."/>
            <person name="De Bivort B.L."/>
            <person name="Kasson M.T."/>
            <person name="De Fine Licht H.H."/>
            <person name="Stajich J.E."/>
        </authorList>
    </citation>
    <scope>NUCLEOTIDE SEQUENCE</scope>
    <source>
        <strain evidence="1">Berkeley</strain>
    </source>
</reference>
<proteinExistence type="predicted"/>
<name>A0ACC2SF85_9FUNG</name>
<keyword evidence="2" id="KW-1185">Reference proteome</keyword>
<dbReference type="Proteomes" id="UP001165960">
    <property type="component" value="Unassembled WGS sequence"/>
</dbReference>